<evidence type="ECO:0000313" key="1">
    <source>
        <dbReference type="EMBL" id="NEN25665.1"/>
    </source>
</evidence>
<protein>
    <recommendedName>
        <fullName evidence="3">GNAT family N-acetyltransferase</fullName>
    </recommendedName>
</protein>
<accession>A0A7K3WYC9</accession>
<evidence type="ECO:0000313" key="2">
    <source>
        <dbReference type="Proteomes" id="UP000486602"/>
    </source>
</evidence>
<dbReference type="EMBL" id="JAAGVY010000067">
    <property type="protein sequence ID" value="NEN25665.1"/>
    <property type="molecule type" value="Genomic_DNA"/>
</dbReference>
<gene>
    <name evidence="1" type="ORF">G3O08_19405</name>
</gene>
<sequence length="239" mass="26767">MIQLRAFRAIDEEETCYEFADGHKKVLEGFNLGNITTNNVSWAYNPNVYVIMAYDRDSRDLLGGIRVQIADGIHPLPVEDAVSDFDASIHDMVSHYALSGGTSELCGLWNSRSKAPNMGVTINLVVAGMALCSQLPITSIFTIVASYTLKIARQMGYRIETSLGNNGEFIYPNSNYVARVLSMNPRTLEHTFGMYKEKIIALRENPNLERIETIGDDNQILYSHDMQLKNVGVIDYAFK</sequence>
<dbReference type="AlphaFoldDB" id="A0A7K3WYC9"/>
<reference evidence="1 2" key="1">
    <citation type="submission" date="2020-02" db="EMBL/GenBank/DDBJ databases">
        <title>Out from the shadows clarifying the taxonomy of the family Cryomorphaceae and related taxa by utilizing the GTDB taxonomic framework.</title>
        <authorList>
            <person name="Bowman J.P."/>
        </authorList>
    </citation>
    <scope>NUCLEOTIDE SEQUENCE [LARGE SCALE GENOMIC DNA]</scope>
    <source>
        <strain evidence="1 2">QSSC 1-22</strain>
    </source>
</reference>
<organism evidence="1 2">
    <name type="scientific">Cryomorpha ignava</name>
    <dbReference type="NCBI Taxonomy" id="101383"/>
    <lineage>
        <taxon>Bacteria</taxon>
        <taxon>Pseudomonadati</taxon>
        <taxon>Bacteroidota</taxon>
        <taxon>Flavobacteriia</taxon>
        <taxon>Flavobacteriales</taxon>
        <taxon>Cryomorphaceae</taxon>
        <taxon>Cryomorpha</taxon>
    </lineage>
</organism>
<dbReference type="RefSeq" id="WP_163287115.1">
    <property type="nucleotide sequence ID" value="NZ_JAAGVY010000067.1"/>
</dbReference>
<keyword evidence="2" id="KW-1185">Reference proteome</keyword>
<evidence type="ECO:0008006" key="3">
    <source>
        <dbReference type="Google" id="ProtNLM"/>
    </source>
</evidence>
<dbReference type="Proteomes" id="UP000486602">
    <property type="component" value="Unassembled WGS sequence"/>
</dbReference>
<proteinExistence type="predicted"/>
<name>A0A7K3WYC9_9FLAO</name>
<comment type="caution">
    <text evidence="1">The sequence shown here is derived from an EMBL/GenBank/DDBJ whole genome shotgun (WGS) entry which is preliminary data.</text>
</comment>